<dbReference type="Gene3D" id="3.40.50.2300">
    <property type="match status" value="2"/>
</dbReference>
<dbReference type="Proteomes" id="UP000636004">
    <property type="component" value="Unassembled WGS sequence"/>
</dbReference>
<evidence type="ECO:0000313" key="6">
    <source>
        <dbReference type="EMBL" id="GGZ86145.1"/>
    </source>
</evidence>
<protein>
    <submittedName>
        <fullName evidence="6">Transcriptional regulator</fullName>
    </submittedName>
</protein>
<dbReference type="PROSITE" id="PS00356">
    <property type="entry name" value="HTH_LACI_1"/>
    <property type="match status" value="1"/>
</dbReference>
<reference evidence="6" key="1">
    <citation type="journal article" date="2014" name="Int. J. Syst. Evol. Microbiol.">
        <title>Complete genome sequence of Corynebacterium casei LMG S-19264T (=DSM 44701T), isolated from a smear-ripened cheese.</title>
        <authorList>
            <consortium name="US DOE Joint Genome Institute (JGI-PGF)"/>
            <person name="Walter F."/>
            <person name="Albersmeier A."/>
            <person name="Kalinowski J."/>
            <person name="Ruckert C."/>
        </authorList>
    </citation>
    <scope>NUCLEOTIDE SEQUENCE</scope>
    <source>
        <strain evidence="6">KCTC 12710</strain>
    </source>
</reference>
<keyword evidence="7" id="KW-1185">Reference proteome</keyword>
<dbReference type="RefSeq" id="WP_189361292.1">
    <property type="nucleotide sequence ID" value="NZ_BMWZ01000005.1"/>
</dbReference>
<evidence type="ECO:0000256" key="1">
    <source>
        <dbReference type="ARBA" id="ARBA00023015"/>
    </source>
</evidence>
<reference evidence="6" key="2">
    <citation type="submission" date="2020-09" db="EMBL/GenBank/DDBJ databases">
        <authorList>
            <person name="Sun Q."/>
            <person name="Kim S."/>
        </authorList>
    </citation>
    <scope>NUCLEOTIDE SEQUENCE</scope>
    <source>
        <strain evidence="6">KCTC 12710</strain>
    </source>
</reference>
<feature type="domain" description="HTH cro/C1-type" evidence="5">
    <location>
        <begin position="3"/>
        <end position="53"/>
    </location>
</feature>
<evidence type="ECO:0000259" key="4">
    <source>
        <dbReference type="PROSITE" id="PS50932"/>
    </source>
</evidence>
<keyword evidence="1" id="KW-0805">Transcription regulation</keyword>
<dbReference type="InterPro" id="IPR025997">
    <property type="entry name" value="SBP_2_dom"/>
</dbReference>
<dbReference type="EMBL" id="BMWZ01000005">
    <property type="protein sequence ID" value="GGZ86145.1"/>
    <property type="molecule type" value="Genomic_DNA"/>
</dbReference>
<dbReference type="Pfam" id="PF00356">
    <property type="entry name" value="LacI"/>
    <property type="match status" value="1"/>
</dbReference>
<dbReference type="InterPro" id="IPR000843">
    <property type="entry name" value="HTH_LacI"/>
</dbReference>
<dbReference type="PROSITE" id="PS50943">
    <property type="entry name" value="HTH_CROC1"/>
    <property type="match status" value="1"/>
</dbReference>
<dbReference type="CDD" id="cd01392">
    <property type="entry name" value="HTH_LacI"/>
    <property type="match status" value="1"/>
</dbReference>
<dbReference type="GO" id="GO:0003700">
    <property type="term" value="F:DNA-binding transcription factor activity"/>
    <property type="evidence" value="ECO:0007669"/>
    <property type="project" value="TreeGrafter"/>
</dbReference>
<dbReference type="Gene3D" id="1.10.260.40">
    <property type="entry name" value="lambda repressor-like DNA-binding domains"/>
    <property type="match status" value="1"/>
</dbReference>
<dbReference type="Pfam" id="PF13407">
    <property type="entry name" value="Peripla_BP_4"/>
    <property type="match status" value="1"/>
</dbReference>
<dbReference type="SUPFAM" id="SSF53822">
    <property type="entry name" value="Periplasmic binding protein-like I"/>
    <property type="match status" value="1"/>
</dbReference>
<evidence type="ECO:0000313" key="7">
    <source>
        <dbReference type="Proteomes" id="UP000636004"/>
    </source>
</evidence>
<evidence type="ECO:0000256" key="3">
    <source>
        <dbReference type="ARBA" id="ARBA00023163"/>
    </source>
</evidence>
<sequence length="347" mass="39500">MLKKYTIRDIAEMAGVSKGTVDRVLHNRGKVSEIAFKKVSKILDEIDFKPNLIAKNLKNNKIYHICVLLPDPKMDSYWDPCLKGIDDVIKELGAFGINIDTFFFDPTSTKSFLNKNLMVQKIKPDAVLLVPLFFKEAIVAIEGYNELGIMVSTFNNHIESAVVKSFIGQNLFQSGRIAAKLLHSIMKGGDIAIIHIDEKYKNAIHMQEKEQGFKSYYKELAHFGHEIHVSNLKNTDFNKSIAIFLLKHPNIKGIFVTTSKGFHVADYIQNNINKNIALVCYDLLVENITYLKNGTIDFLIHQNPKQQTYLGLKCLVEYFLFDKEVPSQLLLPIDIINSENATPFMRD</sequence>
<name>A0A918R3Q0_9FLAO</name>
<feature type="domain" description="HTH lacI-type" evidence="4">
    <location>
        <begin position="5"/>
        <end position="59"/>
    </location>
</feature>
<accession>A0A918R3Q0</accession>
<dbReference type="InterPro" id="IPR001387">
    <property type="entry name" value="Cro/C1-type_HTH"/>
</dbReference>
<keyword evidence="3" id="KW-0804">Transcription</keyword>
<organism evidence="6 7">
    <name type="scientific">Algibacter mikhailovii</name>
    <dbReference type="NCBI Taxonomy" id="425498"/>
    <lineage>
        <taxon>Bacteria</taxon>
        <taxon>Pseudomonadati</taxon>
        <taxon>Bacteroidota</taxon>
        <taxon>Flavobacteriia</taxon>
        <taxon>Flavobacteriales</taxon>
        <taxon>Flavobacteriaceae</taxon>
        <taxon>Algibacter</taxon>
    </lineage>
</organism>
<comment type="caution">
    <text evidence="6">The sequence shown here is derived from an EMBL/GenBank/DDBJ whole genome shotgun (WGS) entry which is preliminary data.</text>
</comment>
<dbReference type="SUPFAM" id="SSF47413">
    <property type="entry name" value="lambda repressor-like DNA-binding domains"/>
    <property type="match status" value="1"/>
</dbReference>
<evidence type="ECO:0000259" key="5">
    <source>
        <dbReference type="PROSITE" id="PS50943"/>
    </source>
</evidence>
<proteinExistence type="predicted"/>
<keyword evidence="2" id="KW-0238">DNA-binding</keyword>
<dbReference type="InterPro" id="IPR028082">
    <property type="entry name" value="Peripla_BP_I"/>
</dbReference>
<dbReference type="GO" id="GO:0000976">
    <property type="term" value="F:transcription cis-regulatory region binding"/>
    <property type="evidence" value="ECO:0007669"/>
    <property type="project" value="TreeGrafter"/>
</dbReference>
<evidence type="ECO:0000256" key="2">
    <source>
        <dbReference type="ARBA" id="ARBA00023125"/>
    </source>
</evidence>
<dbReference type="PANTHER" id="PTHR30146:SF144">
    <property type="entry name" value="LACI-FAMILY TRANSCRIPTION REGULATOR"/>
    <property type="match status" value="1"/>
</dbReference>
<dbReference type="InterPro" id="IPR010982">
    <property type="entry name" value="Lambda_DNA-bd_dom_sf"/>
</dbReference>
<gene>
    <name evidence="6" type="ORF">GCM10007028_25570</name>
</gene>
<dbReference type="PROSITE" id="PS50932">
    <property type="entry name" value="HTH_LACI_2"/>
    <property type="match status" value="1"/>
</dbReference>
<dbReference type="AlphaFoldDB" id="A0A918R3Q0"/>
<dbReference type="PANTHER" id="PTHR30146">
    <property type="entry name" value="LACI-RELATED TRANSCRIPTIONAL REPRESSOR"/>
    <property type="match status" value="1"/>
</dbReference>
<dbReference type="SMART" id="SM00354">
    <property type="entry name" value="HTH_LACI"/>
    <property type="match status" value="1"/>
</dbReference>